<evidence type="ECO:0000313" key="1">
    <source>
        <dbReference type="EMBL" id="MBB5346850.1"/>
    </source>
</evidence>
<sequence length="227" mass="26426">MTPTEPSQIRPAFTWDAIDCVLLDMDGTLLDKYFDDYFWEHYVPEVYARLNDLSPDEARRRLLSRYRQVEATLQWTDLDYWSEQLGLDIPELKCRINHLIQIHPHVIDFLSFLDKKGKQIHLVTNAHSKTLAIKLRKTRIGSYFSGIICSEVVGKAKEQPVFWEKLEEIIGFDKRRTLLADDTVPVLASAREYGIAYLIHIARPSSRQPVSYSAEFPSIAYFDELIF</sequence>
<keyword evidence="1" id="KW-0378">Hydrolase</keyword>
<protein>
    <submittedName>
        <fullName evidence="1">Putative hydrolase of the HAD superfamily</fullName>
    </submittedName>
</protein>
<dbReference type="SFLD" id="SFLDG01129">
    <property type="entry name" value="C1.5:_HAD__Beta-PGM__Phosphata"/>
    <property type="match status" value="1"/>
</dbReference>
<evidence type="ECO:0000313" key="2">
    <source>
        <dbReference type="Proteomes" id="UP000539642"/>
    </source>
</evidence>
<gene>
    <name evidence="1" type="ORF">HNQ81_000560</name>
</gene>
<dbReference type="Pfam" id="PF00702">
    <property type="entry name" value="Hydrolase"/>
    <property type="match status" value="1"/>
</dbReference>
<dbReference type="PANTHER" id="PTHR43434:SF3">
    <property type="entry name" value="GMP_IMP NUCLEOTIDASE YRFG"/>
    <property type="match status" value="1"/>
</dbReference>
<organism evidence="1 2">
    <name type="scientific">Desulfoprunum benzoelyticum</name>
    <dbReference type="NCBI Taxonomy" id="1506996"/>
    <lineage>
        <taxon>Bacteria</taxon>
        <taxon>Pseudomonadati</taxon>
        <taxon>Thermodesulfobacteriota</taxon>
        <taxon>Desulfobulbia</taxon>
        <taxon>Desulfobulbales</taxon>
        <taxon>Desulfobulbaceae</taxon>
        <taxon>Desulfoprunum</taxon>
    </lineage>
</organism>
<dbReference type="Proteomes" id="UP000539642">
    <property type="component" value="Unassembled WGS sequence"/>
</dbReference>
<name>A0A840UZ96_9BACT</name>
<dbReference type="Gene3D" id="3.40.50.1000">
    <property type="entry name" value="HAD superfamily/HAD-like"/>
    <property type="match status" value="1"/>
</dbReference>
<dbReference type="GO" id="GO:0006281">
    <property type="term" value="P:DNA repair"/>
    <property type="evidence" value="ECO:0007669"/>
    <property type="project" value="TreeGrafter"/>
</dbReference>
<accession>A0A840UZ96</accession>
<dbReference type="GO" id="GO:0005829">
    <property type="term" value="C:cytosol"/>
    <property type="evidence" value="ECO:0007669"/>
    <property type="project" value="TreeGrafter"/>
</dbReference>
<reference evidence="1 2" key="1">
    <citation type="submission" date="2020-08" db="EMBL/GenBank/DDBJ databases">
        <title>Genomic Encyclopedia of Type Strains, Phase IV (KMG-IV): sequencing the most valuable type-strain genomes for metagenomic binning, comparative biology and taxonomic classification.</title>
        <authorList>
            <person name="Goeker M."/>
        </authorList>
    </citation>
    <scope>NUCLEOTIDE SEQUENCE [LARGE SCALE GENOMIC DNA]</scope>
    <source>
        <strain evidence="1 2">DSM 28570</strain>
    </source>
</reference>
<dbReference type="EMBL" id="JACHEO010000002">
    <property type="protein sequence ID" value="MBB5346850.1"/>
    <property type="molecule type" value="Genomic_DNA"/>
</dbReference>
<dbReference type="InterPro" id="IPR036412">
    <property type="entry name" value="HAD-like_sf"/>
</dbReference>
<dbReference type="AlphaFoldDB" id="A0A840UZ96"/>
<dbReference type="GO" id="GO:0008967">
    <property type="term" value="F:phosphoglycolate phosphatase activity"/>
    <property type="evidence" value="ECO:0007669"/>
    <property type="project" value="TreeGrafter"/>
</dbReference>
<dbReference type="InterPro" id="IPR023214">
    <property type="entry name" value="HAD_sf"/>
</dbReference>
<dbReference type="CDD" id="cd01427">
    <property type="entry name" value="HAD_like"/>
    <property type="match status" value="1"/>
</dbReference>
<comment type="caution">
    <text evidence="1">The sequence shown here is derived from an EMBL/GenBank/DDBJ whole genome shotgun (WGS) entry which is preliminary data.</text>
</comment>
<dbReference type="SUPFAM" id="SSF56784">
    <property type="entry name" value="HAD-like"/>
    <property type="match status" value="1"/>
</dbReference>
<dbReference type="SFLD" id="SFLDS00003">
    <property type="entry name" value="Haloacid_Dehalogenase"/>
    <property type="match status" value="1"/>
</dbReference>
<dbReference type="RefSeq" id="WP_183348085.1">
    <property type="nucleotide sequence ID" value="NZ_JACHEO010000002.1"/>
</dbReference>
<proteinExistence type="predicted"/>
<dbReference type="PANTHER" id="PTHR43434">
    <property type="entry name" value="PHOSPHOGLYCOLATE PHOSPHATASE"/>
    <property type="match status" value="1"/>
</dbReference>
<dbReference type="InterPro" id="IPR050155">
    <property type="entry name" value="HAD-like_hydrolase_sf"/>
</dbReference>
<keyword evidence="2" id="KW-1185">Reference proteome</keyword>